<keyword evidence="4" id="KW-0143">Chaperone</keyword>
<dbReference type="InterPro" id="IPR017998">
    <property type="entry name" value="Chaperone_TCP-1"/>
</dbReference>
<organism evidence="6 7">
    <name type="scientific">Stephania japonica</name>
    <dbReference type="NCBI Taxonomy" id="461633"/>
    <lineage>
        <taxon>Eukaryota</taxon>
        <taxon>Viridiplantae</taxon>
        <taxon>Streptophyta</taxon>
        <taxon>Embryophyta</taxon>
        <taxon>Tracheophyta</taxon>
        <taxon>Spermatophyta</taxon>
        <taxon>Magnoliopsida</taxon>
        <taxon>Ranunculales</taxon>
        <taxon>Menispermaceae</taxon>
        <taxon>Menispermoideae</taxon>
        <taxon>Cissampelideae</taxon>
        <taxon>Stephania</taxon>
    </lineage>
</organism>
<protein>
    <submittedName>
        <fullName evidence="6">Uncharacterized protein</fullName>
    </submittedName>
</protein>
<gene>
    <name evidence="6" type="ORF">Sjap_012896</name>
</gene>
<dbReference type="InterPro" id="IPR002423">
    <property type="entry name" value="Cpn60/GroEL/TCP-1"/>
</dbReference>
<feature type="region of interest" description="Disordered" evidence="5">
    <location>
        <begin position="1"/>
        <end position="21"/>
    </location>
</feature>
<dbReference type="EMBL" id="JBBNAE010000005">
    <property type="protein sequence ID" value="KAK9123294.1"/>
    <property type="molecule type" value="Genomic_DNA"/>
</dbReference>
<dbReference type="PANTHER" id="PTHR45633">
    <property type="entry name" value="60 KDA HEAT SHOCK PROTEIN, MITOCHONDRIAL"/>
    <property type="match status" value="1"/>
</dbReference>
<dbReference type="InterPro" id="IPR001844">
    <property type="entry name" value="Cpn60/GroEL"/>
</dbReference>
<keyword evidence="2" id="KW-0547">Nucleotide-binding</keyword>
<keyword evidence="7" id="KW-1185">Reference proteome</keyword>
<feature type="region of interest" description="Disordered" evidence="5">
    <location>
        <begin position="60"/>
        <end position="88"/>
    </location>
</feature>
<dbReference type="Gene3D" id="1.10.560.10">
    <property type="entry name" value="GroEL-like equatorial domain"/>
    <property type="match status" value="2"/>
</dbReference>
<dbReference type="SUPFAM" id="SSF48592">
    <property type="entry name" value="GroEL equatorial domain-like"/>
    <property type="match status" value="1"/>
</dbReference>
<evidence type="ECO:0000256" key="3">
    <source>
        <dbReference type="ARBA" id="ARBA00022840"/>
    </source>
</evidence>
<dbReference type="AlphaFoldDB" id="A0AAP0NYQ2"/>
<dbReference type="Gene3D" id="3.30.260.10">
    <property type="entry name" value="TCP-1-like chaperonin intermediate domain"/>
    <property type="match status" value="1"/>
</dbReference>
<name>A0AAP0NYQ2_9MAGN</name>
<comment type="similarity">
    <text evidence="1">Belongs to the chaperonin (HSP60) family.</text>
</comment>
<evidence type="ECO:0000256" key="4">
    <source>
        <dbReference type="ARBA" id="ARBA00023186"/>
    </source>
</evidence>
<dbReference type="PRINTS" id="PR00304">
    <property type="entry name" value="TCOMPLEXTCP1"/>
</dbReference>
<dbReference type="InterPro" id="IPR027410">
    <property type="entry name" value="TCP-1-like_intermed_sf"/>
</dbReference>
<comment type="caution">
    <text evidence="6">The sequence shown here is derived from an EMBL/GenBank/DDBJ whole genome shotgun (WGS) entry which is preliminary data.</text>
</comment>
<dbReference type="Pfam" id="PF00118">
    <property type="entry name" value="Cpn60_TCP1"/>
    <property type="match status" value="1"/>
</dbReference>
<keyword evidence="3" id="KW-0067">ATP-binding</keyword>
<evidence type="ECO:0000256" key="2">
    <source>
        <dbReference type="ARBA" id="ARBA00022741"/>
    </source>
</evidence>
<proteinExistence type="inferred from homology"/>
<sequence>MWAITIPSSPTSASSPTASTPTLSPLFVQNLHSDPLQIEEIFITKPSGAAKVSLHNATTSLKGNPNRGAEIRMKERRRSGSGGDGEEVEVKGAGGSYFKNGVNKLADLVGVTLGPKGKNVVLESKYGSSKIVNDGVTVAKEVELEDPVENIGAKLGLIVEGFKVVAAGANPVQITRGIEKAGRALVTEIKSMSKEVEDSELANVAVVSAGMAHTKKIVTREETNAQQLKVDSSGNRFPKRQKVLHQSARQRQRQWDLPMKLSMNWI</sequence>
<evidence type="ECO:0000256" key="5">
    <source>
        <dbReference type="SAM" id="MobiDB-lite"/>
    </source>
</evidence>
<reference evidence="6 7" key="1">
    <citation type="submission" date="2024-01" db="EMBL/GenBank/DDBJ databases">
        <title>Genome assemblies of Stephania.</title>
        <authorList>
            <person name="Yang L."/>
        </authorList>
    </citation>
    <scope>NUCLEOTIDE SEQUENCE [LARGE SCALE GENOMIC DNA]</scope>
    <source>
        <strain evidence="6">QJT</strain>
        <tissue evidence="6">Leaf</tissue>
    </source>
</reference>
<evidence type="ECO:0000313" key="7">
    <source>
        <dbReference type="Proteomes" id="UP001417504"/>
    </source>
</evidence>
<dbReference type="Proteomes" id="UP001417504">
    <property type="component" value="Unassembled WGS sequence"/>
</dbReference>
<dbReference type="GO" id="GO:0005524">
    <property type="term" value="F:ATP binding"/>
    <property type="evidence" value="ECO:0007669"/>
    <property type="project" value="UniProtKB-KW"/>
</dbReference>
<evidence type="ECO:0000313" key="6">
    <source>
        <dbReference type="EMBL" id="KAK9123294.1"/>
    </source>
</evidence>
<dbReference type="InterPro" id="IPR027413">
    <property type="entry name" value="GROEL-like_equatorial_sf"/>
</dbReference>
<dbReference type="GO" id="GO:0140662">
    <property type="term" value="F:ATP-dependent protein folding chaperone"/>
    <property type="evidence" value="ECO:0007669"/>
    <property type="project" value="InterPro"/>
</dbReference>
<dbReference type="GO" id="GO:0042026">
    <property type="term" value="P:protein refolding"/>
    <property type="evidence" value="ECO:0007669"/>
    <property type="project" value="InterPro"/>
</dbReference>
<evidence type="ECO:0000256" key="1">
    <source>
        <dbReference type="ARBA" id="ARBA00006607"/>
    </source>
</evidence>
<accession>A0AAP0NYQ2</accession>